<dbReference type="OrthoDB" id="6555669at2"/>
<evidence type="ECO:0000313" key="2">
    <source>
        <dbReference type="Proteomes" id="UP000279457"/>
    </source>
</evidence>
<comment type="caution">
    <text evidence="1">The sequence shown here is derived from an EMBL/GenBank/DDBJ whole genome shotgun (WGS) entry which is preliminary data.</text>
</comment>
<sequence length="157" mass="17651">MKIKVFFLILLLVLVGAVVNAGLVVIGTHYVRLVEQGYNASPLAFLSATPKRHMLQFVEVKNLAMNLRDDHASEQAVLLDLIFTTPDDLRSQRTENMLPVIKGITADIFSSLTSDELRSMSLTELRQLMMEKYQSGFDALNVVMPFTDLTLSKMVFK</sequence>
<dbReference type="AlphaFoldDB" id="A0A3N6RZ68"/>
<keyword evidence="2" id="KW-1185">Reference proteome</keyword>
<dbReference type="Proteomes" id="UP000279457">
    <property type="component" value="Unassembled WGS sequence"/>
</dbReference>
<evidence type="ECO:0008006" key="3">
    <source>
        <dbReference type="Google" id="ProtNLM"/>
    </source>
</evidence>
<gene>
    <name evidence="1" type="ORF">EB241_09695</name>
</gene>
<proteinExistence type="predicted"/>
<name>A0A3N6RZ68_9GAMM</name>
<reference evidence="1 2" key="1">
    <citation type="submission" date="2018-10" db="EMBL/GenBank/DDBJ databases">
        <title>Draft genome sequence for the type isolate of Erwinia psidii, agent causal of bacterial blight in guava (Psidium guajava) and wilt and die-back of Eucalyptus spp.</title>
        <authorList>
            <person name="Hermenegildo P.S."/>
            <person name="Santos S.A."/>
            <person name="Guimaraes L.M.S."/>
            <person name="Vidigal P.M.P."/>
            <person name="Pereira I.C."/>
            <person name="Badel J.L."/>
            <person name="Alfenas-Zerbini P."/>
            <person name="Ferreira M.A.S.V."/>
            <person name="Alfenas A.C."/>
        </authorList>
    </citation>
    <scope>NUCLEOTIDE SEQUENCE [LARGE SCALE GENOMIC DNA]</scope>
    <source>
        <strain evidence="1 2">IBSBF 435</strain>
    </source>
</reference>
<evidence type="ECO:0000313" key="1">
    <source>
        <dbReference type="EMBL" id="RQM38484.1"/>
    </source>
</evidence>
<accession>A0A3N6RZ68</accession>
<organism evidence="1 2">
    <name type="scientific">Erwinia psidii</name>
    <dbReference type="NCBI Taxonomy" id="69224"/>
    <lineage>
        <taxon>Bacteria</taxon>
        <taxon>Pseudomonadati</taxon>
        <taxon>Pseudomonadota</taxon>
        <taxon>Gammaproteobacteria</taxon>
        <taxon>Enterobacterales</taxon>
        <taxon>Erwiniaceae</taxon>
        <taxon>Erwinia</taxon>
    </lineage>
</organism>
<dbReference type="RefSeq" id="WP_124232938.1">
    <property type="nucleotide sequence ID" value="NZ_RHHM01000006.1"/>
</dbReference>
<protein>
    <recommendedName>
        <fullName evidence="3">Flagellar protein FliL</fullName>
    </recommendedName>
</protein>
<dbReference type="EMBL" id="RHHM01000006">
    <property type="protein sequence ID" value="RQM38484.1"/>
    <property type="molecule type" value="Genomic_DNA"/>
</dbReference>